<dbReference type="Proteomes" id="UP000502005">
    <property type="component" value="Plasmid pNE1B"/>
</dbReference>
<evidence type="ECO:0000313" key="3">
    <source>
        <dbReference type="Proteomes" id="UP000502005"/>
    </source>
</evidence>
<evidence type="ECO:0000313" key="2">
    <source>
        <dbReference type="EMBL" id="QGY32580.1"/>
    </source>
</evidence>
<feature type="region of interest" description="Disordered" evidence="1">
    <location>
        <begin position="1"/>
        <end position="20"/>
    </location>
</feature>
<proteinExistence type="predicted"/>
<dbReference type="EMBL" id="CP024770">
    <property type="protein sequence ID" value="QGY32580.1"/>
    <property type="molecule type" value="Genomic_DNA"/>
</dbReference>
<dbReference type="AlphaFoldDB" id="A0A6B9GB82"/>
<keyword evidence="2" id="KW-0614">Plasmid</keyword>
<dbReference type="Pfam" id="PF13707">
    <property type="entry name" value="RloB"/>
    <property type="match status" value="1"/>
</dbReference>
<sequence length="232" mass="26587">MGSEDLFHKRRPKKSVELRRGNKKRIPMKKILIVCEGEKTEPQYFSDLISHFRLSAASVIEVTGDCGSSPKSVVEHAREKYRLEDERSAPYDHVYCVFDKDSHSCYQDAIYRLKTFKPAGVFMAINSVPCFEFWLLLHFTYSTKSFGNFKENSSGNQMLNELRKFMPDYEKRKKGVFSTLVSRLDSAITHSQRARAAAADSGTDNPTTRVDELVVILQKIREEFVIGNNTRG</sequence>
<reference evidence="2 3" key="1">
    <citation type="submission" date="2017-11" db="EMBL/GenBank/DDBJ databases">
        <title>Genome sequence of Pantoea cypripedii NE1.</title>
        <authorList>
            <person name="Nascimento F.X."/>
        </authorList>
    </citation>
    <scope>NUCLEOTIDE SEQUENCE [LARGE SCALE GENOMIC DNA]</scope>
    <source>
        <strain evidence="2 3">NE1</strain>
        <plasmid evidence="3">pne1b</plasmid>
    </source>
</reference>
<protein>
    <submittedName>
        <fullName evidence="2">CRISPR-associated protein</fullName>
    </submittedName>
</protein>
<evidence type="ECO:0000256" key="1">
    <source>
        <dbReference type="SAM" id="MobiDB-lite"/>
    </source>
</evidence>
<gene>
    <name evidence="2" type="ORF">CUN67_26885</name>
</gene>
<dbReference type="RefSeq" id="WP_208718480.1">
    <property type="nucleotide sequence ID" value="NZ_CP024770.1"/>
</dbReference>
<name>A0A6B9GB82_PANCY</name>
<geneLocation type="plasmid" evidence="3">
    <name>pne1b</name>
</geneLocation>
<accession>A0A6B9GB82</accession>
<organism evidence="2 3">
    <name type="scientific">Pantoea cypripedii</name>
    <name type="common">Pectobacterium cypripedii</name>
    <name type="synonym">Erwinia cypripedii</name>
    <dbReference type="NCBI Taxonomy" id="55209"/>
    <lineage>
        <taxon>Bacteria</taxon>
        <taxon>Pseudomonadati</taxon>
        <taxon>Pseudomonadota</taxon>
        <taxon>Gammaproteobacteria</taxon>
        <taxon>Enterobacterales</taxon>
        <taxon>Erwiniaceae</taxon>
        <taxon>Pantoea</taxon>
    </lineage>
</organism>
<dbReference type="InterPro" id="IPR025591">
    <property type="entry name" value="RloB"/>
</dbReference>